<proteinExistence type="predicted"/>
<dbReference type="RefSeq" id="XP_001888626.1">
    <property type="nucleotide sequence ID" value="XM_001888591.1"/>
</dbReference>
<protein>
    <submittedName>
        <fullName evidence="1">Predicted protein</fullName>
    </submittedName>
</protein>
<name>B0DXG6_LACBS</name>
<reference evidence="1 2" key="1">
    <citation type="journal article" date="2008" name="Nature">
        <title>The genome of Laccaria bicolor provides insights into mycorrhizal symbiosis.</title>
        <authorList>
            <person name="Martin F."/>
            <person name="Aerts A."/>
            <person name="Ahren D."/>
            <person name="Brun A."/>
            <person name="Danchin E.G.J."/>
            <person name="Duchaussoy F."/>
            <person name="Gibon J."/>
            <person name="Kohler A."/>
            <person name="Lindquist E."/>
            <person name="Pereda V."/>
            <person name="Salamov A."/>
            <person name="Shapiro H.J."/>
            <person name="Wuyts J."/>
            <person name="Blaudez D."/>
            <person name="Buee M."/>
            <person name="Brokstein P."/>
            <person name="Canbaeck B."/>
            <person name="Cohen D."/>
            <person name="Courty P.E."/>
            <person name="Coutinho P.M."/>
            <person name="Delaruelle C."/>
            <person name="Detter J.C."/>
            <person name="Deveau A."/>
            <person name="DiFazio S."/>
            <person name="Duplessis S."/>
            <person name="Fraissinet-Tachet L."/>
            <person name="Lucic E."/>
            <person name="Frey-Klett P."/>
            <person name="Fourrey C."/>
            <person name="Feussner I."/>
            <person name="Gay G."/>
            <person name="Grimwood J."/>
            <person name="Hoegger P.J."/>
            <person name="Jain P."/>
            <person name="Kilaru S."/>
            <person name="Labbe J."/>
            <person name="Lin Y.C."/>
            <person name="Legue V."/>
            <person name="Le Tacon F."/>
            <person name="Marmeisse R."/>
            <person name="Melayah D."/>
            <person name="Montanini B."/>
            <person name="Muratet M."/>
            <person name="Nehls U."/>
            <person name="Niculita-Hirzel H."/>
            <person name="Oudot-Le Secq M.P."/>
            <person name="Peter M."/>
            <person name="Quesneville H."/>
            <person name="Rajashekar B."/>
            <person name="Reich M."/>
            <person name="Rouhier N."/>
            <person name="Schmutz J."/>
            <person name="Yin T."/>
            <person name="Chalot M."/>
            <person name="Henrissat B."/>
            <person name="Kuees U."/>
            <person name="Lucas S."/>
            <person name="Van de Peer Y."/>
            <person name="Podila G.K."/>
            <person name="Polle A."/>
            <person name="Pukkila P.J."/>
            <person name="Richardson P.M."/>
            <person name="Rouze P."/>
            <person name="Sanders I.R."/>
            <person name="Stajich J.E."/>
            <person name="Tunlid A."/>
            <person name="Tuskan G."/>
            <person name="Grigoriev I.V."/>
        </authorList>
    </citation>
    <scope>NUCLEOTIDE SEQUENCE [LARGE SCALE GENOMIC DNA]</scope>
    <source>
        <strain evidence="2">S238N-H82 / ATCC MYA-4686</strain>
    </source>
</reference>
<dbReference type="GeneID" id="6084328"/>
<dbReference type="AlphaFoldDB" id="B0DXG6"/>
<dbReference type="EMBL" id="DS547147">
    <property type="protein sequence ID" value="EDR00617.1"/>
    <property type="molecule type" value="Genomic_DNA"/>
</dbReference>
<evidence type="ECO:0000313" key="2">
    <source>
        <dbReference type="Proteomes" id="UP000001194"/>
    </source>
</evidence>
<organism evidence="2">
    <name type="scientific">Laccaria bicolor (strain S238N-H82 / ATCC MYA-4686)</name>
    <name type="common">Bicoloured deceiver</name>
    <name type="synonym">Laccaria laccata var. bicolor</name>
    <dbReference type="NCBI Taxonomy" id="486041"/>
    <lineage>
        <taxon>Eukaryota</taxon>
        <taxon>Fungi</taxon>
        <taxon>Dikarya</taxon>
        <taxon>Basidiomycota</taxon>
        <taxon>Agaricomycotina</taxon>
        <taxon>Agaricomycetes</taxon>
        <taxon>Agaricomycetidae</taxon>
        <taxon>Agaricales</taxon>
        <taxon>Agaricineae</taxon>
        <taxon>Hydnangiaceae</taxon>
        <taxon>Laccaria</taxon>
    </lineage>
</organism>
<dbReference type="KEGG" id="lbc:LACBIDRAFT_313071"/>
<dbReference type="HOGENOM" id="CLU_2469486_0_0_1"/>
<evidence type="ECO:0000313" key="1">
    <source>
        <dbReference type="EMBL" id="EDR00617.1"/>
    </source>
</evidence>
<dbReference type="InParanoid" id="B0DXG6"/>
<accession>B0DXG6</accession>
<gene>
    <name evidence="1" type="ORF">LACBIDRAFT_313071</name>
</gene>
<keyword evidence="2" id="KW-1185">Reference proteome</keyword>
<dbReference type="Proteomes" id="UP000001194">
    <property type="component" value="Unassembled WGS sequence"/>
</dbReference>
<sequence>MRIAIHLIPTRTQKTLASVQYCEGLKVRQSLINFKFGPGGGLIFRIMCTKQAPVLVRCMALYIVADLDQDTYMCAGPLQASPAEPRIY</sequence>